<gene>
    <name evidence="2" type="ORF">HBR001_LOCUS5045</name>
</gene>
<dbReference type="Proteomes" id="UP001162031">
    <property type="component" value="Unassembled WGS sequence"/>
</dbReference>
<reference evidence="2" key="1">
    <citation type="submission" date="2022-12" db="EMBL/GenBank/DDBJ databases">
        <authorList>
            <person name="Webb A."/>
        </authorList>
    </citation>
    <scope>NUCLEOTIDE SEQUENCE</scope>
    <source>
        <strain evidence="2">Hp1</strain>
    </source>
</reference>
<keyword evidence="3" id="KW-1185">Reference proteome</keyword>
<dbReference type="InterPro" id="IPR019340">
    <property type="entry name" value="Histone_AcTrfase_su3"/>
</dbReference>
<comment type="caution">
    <text evidence="2">The sequence shown here is derived from an EMBL/GenBank/DDBJ whole genome shotgun (WGS) entry which is preliminary data.</text>
</comment>
<organism evidence="2 3">
    <name type="scientific">Hyaloperonospora brassicae</name>
    <name type="common">Brassica downy mildew</name>
    <name type="synonym">Peronospora brassicae</name>
    <dbReference type="NCBI Taxonomy" id="162125"/>
    <lineage>
        <taxon>Eukaryota</taxon>
        <taxon>Sar</taxon>
        <taxon>Stramenopiles</taxon>
        <taxon>Oomycota</taxon>
        <taxon>Peronosporomycetes</taxon>
        <taxon>Peronosporales</taxon>
        <taxon>Peronosporaceae</taxon>
        <taxon>Hyaloperonospora</taxon>
    </lineage>
</organism>
<evidence type="ECO:0000256" key="1">
    <source>
        <dbReference type="SAM" id="Coils"/>
    </source>
</evidence>
<evidence type="ECO:0000313" key="3">
    <source>
        <dbReference type="Proteomes" id="UP001162031"/>
    </source>
</evidence>
<keyword evidence="1" id="KW-0175">Coiled coil</keyword>
<accession>A0AAV0U5R6</accession>
<dbReference type="AlphaFoldDB" id="A0AAV0U5R6"/>
<sequence>MPRNIPPLRVPWLPHDQFPATKAACSTADGLVSSSKSSLVKVVHELKRGRANVDKQLSQLDTQLVAISDYLDGKRSTMFPPNVIVYVEDTQDAVVPLTGEGRRLCGAGAAAGTDQFSGVVVNGDSVVPTPAAVEDDLQSETPCTTTGLWKYLYAYSFFKTITPEYMDQALLLEDLHAFFEDLEPREVRKSAILTGQNAHQLQSNLNGNKSTPLNLDGFFMERLVASLCVVEAPASTNTSHEACSSEPDGDDKRLYDATASTLDTETTRHPVGLTGVQPRSPKGLTRVLRHVGLVEGNETEIARISLSNLMDDEVSQEIRSLQRQLEACVRETNETKRKLWRLMDETKPWLSQRREEEETTIKEYITMWRTKKELARKKKRREKKLQRRQAFRRNNGGNGKLLVSNIYIEQR</sequence>
<feature type="coiled-coil region" evidence="1">
    <location>
        <begin position="311"/>
        <end position="338"/>
    </location>
</feature>
<dbReference type="Pfam" id="PF10198">
    <property type="entry name" value="Ada3"/>
    <property type="match status" value="1"/>
</dbReference>
<proteinExistence type="predicted"/>
<dbReference type="EMBL" id="CANTFL010001075">
    <property type="protein sequence ID" value="CAI5731013.1"/>
    <property type="molecule type" value="Genomic_DNA"/>
</dbReference>
<evidence type="ECO:0000313" key="2">
    <source>
        <dbReference type="EMBL" id="CAI5731013.1"/>
    </source>
</evidence>
<protein>
    <submittedName>
        <fullName evidence="2">Uncharacterized protein</fullName>
    </submittedName>
</protein>
<name>A0AAV0U5R6_HYABA</name>